<dbReference type="InterPro" id="IPR011060">
    <property type="entry name" value="RibuloseP-bd_barrel"/>
</dbReference>
<dbReference type="PATRIC" id="fig|1045004.4.peg.727"/>
<dbReference type="PANTHER" id="PTHR32119:SF2">
    <property type="entry name" value="OROTIDINE 5'-PHOSPHATE DECARBOXYLASE"/>
    <property type="match status" value="1"/>
</dbReference>
<evidence type="ECO:0000256" key="7">
    <source>
        <dbReference type="HAMAP-Rule" id="MF_01200"/>
    </source>
</evidence>
<feature type="binding site" evidence="7 9">
    <location>
        <position position="13"/>
    </location>
    <ligand>
        <name>substrate</name>
    </ligand>
</feature>
<dbReference type="GO" id="GO:0006207">
    <property type="term" value="P:'de novo' pyrimidine nucleobase biosynthetic process"/>
    <property type="evidence" value="ECO:0007669"/>
    <property type="project" value="InterPro"/>
</dbReference>
<dbReference type="InterPro" id="IPR001754">
    <property type="entry name" value="OMPdeCOase_dom"/>
</dbReference>
<dbReference type="InterPro" id="IPR018089">
    <property type="entry name" value="OMPdecase_AS"/>
</dbReference>
<keyword evidence="4 7" id="KW-0665">Pyrimidine biosynthesis</keyword>
<dbReference type="Gene3D" id="3.20.20.70">
    <property type="entry name" value="Aldolase class I"/>
    <property type="match status" value="1"/>
</dbReference>
<evidence type="ECO:0000313" key="12">
    <source>
        <dbReference type="EMBL" id="EHN58834.1"/>
    </source>
</evidence>
<evidence type="ECO:0000256" key="9">
    <source>
        <dbReference type="PIRSR" id="PIRSR614732-2"/>
    </source>
</evidence>
<evidence type="ECO:0000256" key="3">
    <source>
        <dbReference type="ARBA" id="ARBA00022793"/>
    </source>
</evidence>
<evidence type="ECO:0000259" key="11">
    <source>
        <dbReference type="SMART" id="SM00934"/>
    </source>
</evidence>
<dbReference type="HOGENOM" id="CLU_067069_0_0_9"/>
<dbReference type="InterPro" id="IPR047596">
    <property type="entry name" value="OMPdecase_bac"/>
</dbReference>
<dbReference type="InterPro" id="IPR014732">
    <property type="entry name" value="OMPdecase"/>
</dbReference>
<accession>G9WFB4</accession>
<dbReference type="EMBL" id="AFVZ01000001">
    <property type="protein sequence ID" value="EHN58834.1"/>
    <property type="molecule type" value="Genomic_DNA"/>
</dbReference>
<dbReference type="PANTHER" id="PTHR32119">
    <property type="entry name" value="OROTIDINE 5'-PHOSPHATE DECARBOXYLASE"/>
    <property type="match status" value="1"/>
</dbReference>
<evidence type="ECO:0000256" key="8">
    <source>
        <dbReference type="PIRSR" id="PIRSR614732-1"/>
    </source>
</evidence>
<feature type="active site" description="Proton donor" evidence="7">
    <location>
        <position position="66"/>
    </location>
</feature>
<dbReference type="InterPro" id="IPR013785">
    <property type="entry name" value="Aldolase_TIM"/>
</dbReference>
<feature type="binding site" evidence="7 9">
    <location>
        <position position="120"/>
    </location>
    <ligand>
        <name>substrate</name>
    </ligand>
</feature>
<dbReference type="HAMAP" id="MF_01200_B">
    <property type="entry name" value="OMPdecase_type1_B"/>
    <property type="match status" value="1"/>
</dbReference>
<feature type="binding site" evidence="7">
    <location>
        <begin position="64"/>
        <end position="73"/>
    </location>
    <ligand>
        <name>substrate</name>
    </ligand>
</feature>
<name>G9WFB4_9LACO</name>
<dbReference type="GO" id="GO:0004590">
    <property type="term" value="F:orotidine-5'-phosphate decarboxylase activity"/>
    <property type="evidence" value="ECO:0007669"/>
    <property type="project" value="UniProtKB-UniRule"/>
</dbReference>
<comment type="caution">
    <text evidence="12">The sequence shown here is derived from an EMBL/GenBank/DDBJ whole genome shotgun (WGS) entry which is preliminary data.</text>
</comment>
<feature type="active site" description="For OMPdecase activity" evidence="8">
    <location>
        <position position="69"/>
    </location>
</feature>
<dbReference type="Pfam" id="PF00215">
    <property type="entry name" value="OMPdecase"/>
    <property type="match status" value="1"/>
</dbReference>
<feature type="binding site" evidence="7 9">
    <location>
        <position position="211"/>
    </location>
    <ligand>
        <name>substrate</name>
    </ligand>
</feature>
<dbReference type="OrthoDB" id="9806203at2"/>
<evidence type="ECO:0000313" key="13">
    <source>
        <dbReference type="Proteomes" id="UP000004959"/>
    </source>
</evidence>
<evidence type="ECO:0000256" key="6">
    <source>
        <dbReference type="ARBA" id="ARBA00049157"/>
    </source>
</evidence>
<comment type="function">
    <text evidence="1 7">Catalyzes the decarboxylation of orotidine 5'-monophosphate (OMP) to uridine 5'-monophosphate (UMP).</text>
</comment>
<evidence type="ECO:0000256" key="1">
    <source>
        <dbReference type="ARBA" id="ARBA00002356"/>
    </source>
</evidence>
<feature type="binding site" evidence="7 9">
    <location>
        <position position="182"/>
    </location>
    <ligand>
        <name>substrate</name>
    </ligand>
</feature>
<dbReference type="RefSeq" id="WP_007745393.1">
    <property type="nucleotide sequence ID" value="NZ_CM001398.1"/>
</dbReference>
<sequence>MTGTTDKLFIALDFTDGSQALAFLKPFEDQDIRPAVKVGMALFYATGADFIHELRQAGYPVFLDLKLFDIPNTVAASMASINKMNVQYLTLHALGGEKMLAAAVQEKADGLKLLAVTQLTSFSEIQMQQTQMTAASVEQSVQHLARIAERVGMSGTISSPLEADLIRQATKPGFLKVTPGIRLPDSRTDDQSRIATPSKAKLLGADALVVGRPIIQATDPVSVYKKIMEDFT</sequence>
<dbReference type="Proteomes" id="UP000004959">
    <property type="component" value="Chromosome"/>
</dbReference>
<feature type="binding site" evidence="7 9">
    <location>
        <position position="37"/>
    </location>
    <ligand>
        <name>substrate</name>
    </ligand>
</feature>
<keyword evidence="3 7" id="KW-0210">Decarboxylase</keyword>
<evidence type="ECO:0000256" key="2">
    <source>
        <dbReference type="ARBA" id="ARBA00004861"/>
    </source>
</evidence>
<reference evidence="12 13" key="1">
    <citation type="journal article" date="2012" name="PLoS ONE">
        <title>Functional divergence in the genus oenococcus as predicted by genome sequencing of the newly-described species, Oenococcus kitaharae.</title>
        <authorList>
            <person name="Borneman A.R."/>
            <person name="McCarthy J.M."/>
            <person name="Chambers P.J."/>
            <person name="Bartowsky E.J."/>
        </authorList>
    </citation>
    <scope>NUCLEOTIDE SEQUENCE [LARGE SCALE GENOMIC DNA]</scope>
    <source>
        <strain evidence="13">DSM17330</strain>
    </source>
</reference>
<dbReference type="SUPFAM" id="SSF51366">
    <property type="entry name" value="Ribulose-phoshate binding barrel"/>
    <property type="match status" value="1"/>
</dbReference>
<dbReference type="STRING" id="336988.NT96_08715"/>
<comment type="pathway">
    <text evidence="2 7 10">Pyrimidine metabolism; UMP biosynthesis via de novo pathway; UMP from orotate: step 2/2.</text>
</comment>
<evidence type="ECO:0000256" key="4">
    <source>
        <dbReference type="ARBA" id="ARBA00022975"/>
    </source>
</evidence>
<comment type="similarity">
    <text evidence="7">Belongs to the OMP decarboxylase family. Type 1 subfamily.</text>
</comment>
<comment type="catalytic activity">
    <reaction evidence="6 7 10">
        <text>orotidine 5'-phosphate + H(+) = UMP + CO2</text>
        <dbReference type="Rhea" id="RHEA:11596"/>
        <dbReference type="ChEBI" id="CHEBI:15378"/>
        <dbReference type="ChEBI" id="CHEBI:16526"/>
        <dbReference type="ChEBI" id="CHEBI:57538"/>
        <dbReference type="ChEBI" id="CHEBI:57865"/>
        <dbReference type="EC" id="4.1.1.23"/>
    </reaction>
</comment>
<dbReference type="NCBIfam" id="TIGR01740">
    <property type="entry name" value="pyrF"/>
    <property type="match status" value="1"/>
</dbReference>
<evidence type="ECO:0000256" key="10">
    <source>
        <dbReference type="RuleBase" id="RU000512"/>
    </source>
</evidence>
<dbReference type="EC" id="4.1.1.23" evidence="7"/>
<feature type="domain" description="Orotidine 5'-phosphate decarboxylase" evidence="11">
    <location>
        <begin position="7"/>
        <end position="227"/>
    </location>
</feature>
<keyword evidence="13" id="KW-1185">Reference proteome</keyword>
<protein>
    <recommendedName>
        <fullName evidence="7">Orotidine 5'-phosphate decarboxylase</fullName>
        <ecNumber evidence="7">4.1.1.23</ecNumber>
    </recommendedName>
    <alternativeName>
        <fullName evidence="7">OMP decarboxylase</fullName>
        <shortName evidence="7">OMPDCase</shortName>
        <shortName evidence="7">OMPdecase</shortName>
    </alternativeName>
</protein>
<dbReference type="NCBIfam" id="NF001273">
    <property type="entry name" value="PRK00230.1"/>
    <property type="match status" value="1"/>
</dbReference>
<keyword evidence="5 7" id="KW-0456">Lyase</keyword>
<evidence type="ECO:0000256" key="5">
    <source>
        <dbReference type="ARBA" id="ARBA00023239"/>
    </source>
</evidence>
<dbReference type="CDD" id="cd04725">
    <property type="entry name" value="OMP_decarboxylase_like"/>
    <property type="match status" value="1"/>
</dbReference>
<dbReference type="eggNOG" id="COG0284">
    <property type="taxonomic scope" value="Bacteria"/>
</dbReference>
<proteinExistence type="inferred from homology"/>
<dbReference type="SMART" id="SM00934">
    <property type="entry name" value="OMPdecase"/>
    <property type="match status" value="1"/>
</dbReference>
<feature type="binding site" evidence="7 9">
    <location>
        <position position="212"/>
    </location>
    <ligand>
        <name>substrate</name>
    </ligand>
</feature>
<feature type="active site" description="For OMPdecase activity" evidence="8">
    <location>
        <position position="64"/>
    </location>
</feature>
<dbReference type="GO" id="GO:0044205">
    <property type="term" value="P:'de novo' UMP biosynthetic process"/>
    <property type="evidence" value="ECO:0007669"/>
    <property type="project" value="UniProtKB-UniRule"/>
</dbReference>
<dbReference type="PROSITE" id="PS00156">
    <property type="entry name" value="OMPDECASE"/>
    <property type="match status" value="1"/>
</dbReference>
<comment type="subunit">
    <text evidence="7">Homodimer.</text>
</comment>
<feature type="binding site" evidence="7 9">
    <location>
        <position position="191"/>
    </location>
    <ligand>
        <name>substrate</name>
    </ligand>
</feature>
<feature type="active site" description="For OMPdecase activity" evidence="8">
    <location>
        <position position="66"/>
    </location>
</feature>
<gene>
    <name evidence="7" type="primary">pyrF</name>
    <name evidence="12" type="ORF">OKIT_0725</name>
</gene>
<dbReference type="UniPathway" id="UPA00070">
    <property type="reaction ID" value="UER00120"/>
</dbReference>
<organism evidence="12 13">
    <name type="scientific">Oenococcus kitaharae DSM 17330</name>
    <dbReference type="NCBI Taxonomy" id="1045004"/>
    <lineage>
        <taxon>Bacteria</taxon>
        <taxon>Bacillati</taxon>
        <taxon>Bacillota</taxon>
        <taxon>Bacilli</taxon>
        <taxon>Lactobacillales</taxon>
        <taxon>Lactobacillaceae</taxon>
        <taxon>Oenococcus</taxon>
    </lineage>
</organism>
<dbReference type="GO" id="GO:0005829">
    <property type="term" value="C:cytosol"/>
    <property type="evidence" value="ECO:0007669"/>
    <property type="project" value="TreeGrafter"/>
</dbReference>
<dbReference type="AlphaFoldDB" id="G9WFB4"/>